<gene>
    <name evidence="2" type="ORF">LX70_00549</name>
</gene>
<reference evidence="2 3" key="1">
    <citation type="submission" date="2018-02" db="EMBL/GenBank/DDBJ databases">
        <title>Genomic Encyclopedia of Archaeal and Bacterial Type Strains, Phase II (KMG-II): from individual species to whole genera.</title>
        <authorList>
            <person name="Goeker M."/>
        </authorList>
    </citation>
    <scope>NUCLEOTIDE SEQUENCE [LARGE SCALE GENOMIC DNA]</scope>
    <source>
        <strain evidence="2 3">DSM 18921</strain>
    </source>
</reference>
<evidence type="ECO:0000256" key="1">
    <source>
        <dbReference type="SAM" id="Phobius"/>
    </source>
</evidence>
<dbReference type="OrthoDB" id="4878571at2"/>
<keyword evidence="3" id="KW-1185">Reference proteome</keyword>
<feature type="transmembrane region" description="Helical" evidence="1">
    <location>
        <begin position="34"/>
        <end position="60"/>
    </location>
</feature>
<keyword evidence="1" id="KW-0812">Transmembrane</keyword>
<accession>A0A2S8SD52</accession>
<evidence type="ECO:0000313" key="3">
    <source>
        <dbReference type="Proteomes" id="UP000238338"/>
    </source>
</evidence>
<sequence>MMPVDDAADAVILRWPKAQQVAPQPKGRTIRQRLGWLAFPIWLVRLIVEMIGWLAVVGLITRL</sequence>
<protein>
    <submittedName>
        <fullName evidence="2">Uncharacterized protein</fullName>
    </submittedName>
</protein>
<dbReference type="AlphaFoldDB" id="A0A2S8SD52"/>
<comment type="caution">
    <text evidence="2">The sequence shown here is derived from an EMBL/GenBank/DDBJ whole genome shotgun (WGS) entry which is preliminary data.</text>
</comment>
<dbReference type="Proteomes" id="UP000238338">
    <property type="component" value="Unassembled WGS sequence"/>
</dbReference>
<dbReference type="EMBL" id="PVEP01000001">
    <property type="protein sequence ID" value="PQV58736.1"/>
    <property type="molecule type" value="Genomic_DNA"/>
</dbReference>
<dbReference type="RefSeq" id="WP_105512987.1">
    <property type="nucleotide sequence ID" value="NZ_PVEP01000001.1"/>
</dbReference>
<proteinExistence type="predicted"/>
<evidence type="ECO:0000313" key="2">
    <source>
        <dbReference type="EMBL" id="PQV58736.1"/>
    </source>
</evidence>
<keyword evidence="1" id="KW-1133">Transmembrane helix</keyword>
<keyword evidence="1" id="KW-0472">Membrane</keyword>
<organism evidence="2 3">
    <name type="scientific">Albidovulum denitrificans</name>
    <dbReference type="NCBI Taxonomy" id="404881"/>
    <lineage>
        <taxon>Bacteria</taxon>
        <taxon>Pseudomonadati</taxon>
        <taxon>Pseudomonadota</taxon>
        <taxon>Alphaproteobacteria</taxon>
        <taxon>Rhodobacterales</taxon>
        <taxon>Paracoccaceae</taxon>
        <taxon>Albidovulum</taxon>
    </lineage>
</organism>
<name>A0A2S8SD52_9RHOB</name>